<dbReference type="RefSeq" id="XP_015653995.1">
    <property type="nucleotide sequence ID" value="XM_015807456.1"/>
</dbReference>
<gene>
    <name evidence="2" type="ORF">ABB37_08442</name>
</gene>
<organism evidence="2 3">
    <name type="scientific">Leptomonas pyrrhocoris</name>
    <name type="common">Firebug parasite</name>
    <dbReference type="NCBI Taxonomy" id="157538"/>
    <lineage>
        <taxon>Eukaryota</taxon>
        <taxon>Discoba</taxon>
        <taxon>Euglenozoa</taxon>
        <taxon>Kinetoplastea</taxon>
        <taxon>Metakinetoplastina</taxon>
        <taxon>Trypanosomatida</taxon>
        <taxon>Trypanosomatidae</taxon>
        <taxon>Leishmaniinae</taxon>
        <taxon>Leptomonas</taxon>
    </lineage>
</organism>
<feature type="region of interest" description="Disordered" evidence="1">
    <location>
        <begin position="521"/>
        <end position="559"/>
    </location>
</feature>
<evidence type="ECO:0000313" key="2">
    <source>
        <dbReference type="EMBL" id="KPA75556.1"/>
    </source>
</evidence>
<keyword evidence="3" id="KW-1185">Reference proteome</keyword>
<proteinExistence type="predicted"/>
<dbReference type="VEuPathDB" id="TriTrypDB:LpyrH10_24_0820"/>
<feature type="compositionally biased region" description="Basic residues" evidence="1">
    <location>
        <begin position="55"/>
        <end position="64"/>
    </location>
</feature>
<sequence length="981" mass="106050">MSTFTATEPICPSMHSPSRGKRQRERRSSCSSSSNSQDDRRQDTSLMAQNDVAHSRQRTSRRRSDKRDPPCHVSLPYRPSPTAEAVPHLTEPTIVDSHLRKVHTEGEGGSACPRWSPKHPPEAVPSSPSSSPSASKNVRPSPSLPAPPSTSTAARGAATEGIAESLVRLLRLYLTPPTTPAQPSAGEANRGEYHHHDYDSNGGWADEERASAGSRRGGSAHSAPPLTPLLITGASESARQQWRRLLPSQWVSPEAAPTTAASQGPSAGAYADSARSPADSTCGCHEERQRQLWFLLTRYPRDASTCLSLSLSLCHILEVMRASPPPPLSSSDFQKYIGTSANTAVSRAQAGIVSPVATCLCGCLVRGRYLDPALYRFHLDYYLFHQPLDGRGGHVDVAPRGMDVAHAGESCRCAGVVGGGDHRGGHGQATPTATSPSASIQNRPPPPSLDTQRHPHVACPLLPRQLSTSPQTSHTPSLTSLRMSLQVELMPLLAIQTLASFVWRSSEHECSFRLRQRARAAQRASDGRERESKPHKREHEARGTHTHDGERRSSDLFSNCTTSSCCSISPARYTAAAGAITAFEKAYRSFCDEKNRVWAVMASVRLAWSHLQQRRSVVLFIPHLEVLGAAQRDGQQKHTQPEPPRLSTCSCVSELARAAAAVEMTPEALADELKRCMATPGGATPSCAYIDAFHRLRVGLLAQVVDRCPVPSHYARAPVEEAATSPSMASGNATQELLRMESYVLMELEGRTAQMPLWCEVALDVLLLFSESRRRDRALRRCTLDSIDDSVVQCETRWDRMCCCGVRRLVRLLLRLLLLPTLRAGAKAQRSDGTALRQSKSGRSVSSPRPPSSAAATGNHRSGERCTACVSDERPSMHRSTATADGVLLSGEVALTDALTALSQHMLHHPLFGVAAAVVSGAVPLSWAATCVTGSSSLLSFPSGCTPKGSASTSRDALVWRELARLAEDIPRWLAAAQEQV</sequence>
<feature type="compositionally biased region" description="Polar residues" evidence="1">
    <location>
        <begin position="429"/>
        <end position="442"/>
    </location>
</feature>
<feature type="region of interest" description="Disordered" evidence="1">
    <location>
        <begin position="829"/>
        <end position="874"/>
    </location>
</feature>
<name>A0A0M9FTH9_LEPPY</name>
<dbReference type="OrthoDB" id="267013at2759"/>
<feature type="region of interest" description="Disordered" evidence="1">
    <location>
        <begin position="103"/>
        <end position="158"/>
    </location>
</feature>
<feature type="compositionally biased region" description="Low complexity" evidence="1">
    <location>
        <begin position="149"/>
        <end position="158"/>
    </location>
</feature>
<accession>A0A0M9FTH9</accession>
<dbReference type="AlphaFoldDB" id="A0A0M9FTH9"/>
<feature type="compositionally biased region" description="Basic and acidic residues" evidence="1">
    <location>
        <begin position="525"/>
        <end position="554"/>
    </location>
</feature>
<reference evidence="2 3" key="1">
    <citation type="submission" date="2015-07" db="EMBL/GenBank/DDBJ databases">
        <title>High-quality genome of monoxenous trypanosomatid Leptomonas pyrrhocoris.</title>
        <authorList>
            <person name="Flegontov P."/>
            <person name="Butenko A."/>
            <person name="Firsov S."/>
            <person name="Vlcek C."/>
            <person name="Logacheva M.D."/>
            <person name="Field M."/>
            <person name="Filatov D."/>
            <person name="Flegontova O."/>
            <person name="Gerasimov E."/>
            <person name="Jackson A.P."/>
            <person name="Kelly S."/>
            <person name="Opperdoes F."/>
            <person name="O'Reilly A."/>
            <person name="Votypka J."/>
            <person name="Yurchenko V."/>
            <person name="Lukes J."/>
        </authorList>
    </citation>
    <scope>NUCLEOTIDE SEQUENCE [LARGE SCALE GENOMIC DNA]</scope>
    <source>
        <strain evidence="2">H10</strain>
    </source>
</reference>
<feature type="region of interest" description="Disordered" evidence="1">
    <location>
        <begin position="253"/>
        <end position="273"/>
    </location>
</feature>
<dbReference type="EMBL" id="LGTL01000024">
    <property type="protein sequence ID" value="KPA75556.1"/>
    <property type="molecule type" value="Genomic_DNA"/>
</dbReference>
<protein>
    <submittedName>
        <fullName evidence="2">Uncharacterized protein</fullName>
    </submittedName>
</protein>
<feature type="region of interest" description="Disordered" evidence="1">
    <location>
        <begin position="176"/>
        <end position="228"/>
    </location>
</feature>
<comment type="caution">
    <text evidence="2">The sequence shown here is derived from an EMBL/GenBank/DDBJ whole genome shotgun (WGS) entry which is preliminary data.</text>
</comment>
<feature type="region of interest" description="Disordered" evidence="1">
    <location>
        <begin position="422"/>
        <end position="455"/>
    </location>
</feature>
<evidence type="ECO:0000256" key="1">
    <source>
        <dbReference type="SAM" id="MobiDB-lite"/>
    </source>
</evidence>
<evidence type="ECO:0000313" key="3">
    <source>
        <dbReference type="Proteomes" id="UP000037923"/>
    </source>
</evidence>
<dbReference type="GeneID" id="26908726"/>
<feature type="compositionally biased region" description="Low complexity" evidence="1">
    <location>
        <begin position="211"/>
        <end position="220"/>
    </location>
</feature>
<feature type="compositionally biased region" description="Basic and acidic residues" evidence="1">
    <location>
        <begin position="189"/>
        <end position="199"/>
    </location>
</feature>
<feature type="compositionally biased region" description="Low complexity" evidence="1">
    <location>
        <begin position="124"/>
        <end position="141"/>
    </location>
</feature>
<feature type="compositionally biased region" description="Low complexity" evidence="1">
    <location>
        <begin position="837"/>
        <end position="856"/>
    </location>
</feature>
<feature type="region of interest" description="Disordered" evidence="1">
    <location>
        <begin position="1"/>
        <end position="87"/>
    </location>
</feature>
<dbReference type="Proteomes" id="UP000037923">
    <property type="component" value="Unassembled WGS sequence"/>
</dbReference>